<dbReference type="InterPro" id="IPR012677">
    <property type="entry name" value="Nucleotide-bd_a/b_plait_sf"/>
</dbReference>
<sequence>MSPEKEPVALRVLHLPPELSDQRRDELFKKYGAIKTYTIRFPCKATKTYVFFPSYTAAYETMLRLHQIKIRGRYLSVEFAKMPIPIVYTESEPREFKDIQKETESHQSHYETFLKHLYGTTMNQIFTQPPPPYIKYWYPPPTKTTLLRIIIQLLKEPAFYTQVLHLMNRMHLPPPFEELDTEYPKLKEIYDIKKYKDILDEDILEPITRKNVSQNDKKEQKEIDEEESEIESDEDANVQFLQNIPVKRKRSDFKKRMKIPKFVNPAKQLTTSTSIQKSIKPEDMFEPVQLGESKSLKIELKNIDKLFEATVTSSEDEFDNEIDNEIDNESTNELKSGFGLMFPPQNIEQMKQNLENSTEKSPEKASEEYSKKTSQFITTEELELNRISVNDQRLLPVFKNYHAGKPTHRLYIKNLAKQVEANDLHYIYKRYVVSGLKNAEYEYNVRLMQEGRMKGQAFITLQNVTLAQLALTETNGYILREKPMVVQYAKVSNS</sequence>
<keyword evidence="1 2" id="KW-0694">RNA-binding</keyword>
<evidence type="ECO:0000313" key="5">
    <source>
        <dbReference type="Proteomes" id="UP000694924"/>
    </source>
</evidence>
<evidence type="ECO:0000256" key="3">
    <source>
        <dbReference type="SAM" id="MobiDB-lite"/>
    </source>
</evidence>
<evidence type="ECO:0000259" key="4">
    <source>
        <dbReference type="PROSITE" id="PS50102"/>
    </source>
</evidence>
<feature type="compositionally biased region" description="Basic and acidic residues" evidence="3">
    <location>
        <begin position="357"/>
        <end position="371"/>
    </location>
</feature>
<name>A0ABM1IZN0_POLDO</name>
<dbReference type="InterPro" id="IPR000504">
    <property type="entry name" value="RRM_dom"/>
</dbReference>
<dbReference type="PANTHER" id="PTHR16105">
    <property type="entry name" value="RNA-BINDING REGION-CONTAINING PROTEIN 3"/>
    <property type="match status" value="1"/>
</dbReference>
<feature type="domain" description="RRM" evidence="4">
    <location>
        <begin position="408"/>
        <end position="491"/>
    </location>
</feature>
<proteinExistence type="predicted"/>
<evidence type="ECO:0000256" key="1">
    <source>
        <dbReference type="ARBA" id="ARBA00022884"/>
    </source>
</evidence>
<reference evidence="6" key="1">
    <citation type="submission" date="2025-08" db="UniProtKB">
        <authorList>
            <consortium name="RefSeq"/>
        </authorList>
    </citation>
    <scope>IDENTIFICATION</scope>
    <source>
        <tissue evidence="6">Whole body</tissue>
    </source>
</reference>
<dbReference type="InterPro" id="IPR045164">
    <property type="entry name" value="RBM41/RNPC3"/>
</dbReference>
<feature type="compositionally biased region" description="Acidic residues" evidence="3">
    <location>
        <begin position="222"/>
        <end position="233"/>
    </location>
</feature>
<dbReference type="CDD" id="cd12239">
    <property type="entry name" value="RRM2_RBM40_like"/>
    <property type="match status" value="1"/>
</dbReference>
<dbReference type="SUPFAM" id="SSF54928">
    <property type="entry name" value="RNA-binding domain, RBD"/>
    <property type="match status" value="1"/>
</dbReference>
<dbReference type="RefSeq" id="XP_015185667.1">
    <property type="nucleotide sequence ID" value="XM_015330181.1"/>
</dbReference>
<dbReference type="InterPro" id="IPR035979">
    <property type="entry name" value="RBD_domain_sf"/>
</dbReference>
<evidence type="ECO:0000313" key="6">
    <source>
        <dbReference type="RefSeq" id="XP_015185667.1"/>
    </source>
</evidence>
<dbReference type="Gene3D" id="6.10.250.610">
    <property type="match status" value="1"/>
</dbReference>
<accession>A0ABM1IZN0</accession>
<feature type="region of interest" description="Disordered" evidence="3">
    <location>
        <begin position="353"/>
        <end position="372"/>
    </location>
</feature>
<protein>
    <submittedName>
        <fullName evidence="6">RNA-binding protein 40</fullName>
    </submittedName>
</protein>
<feature type="region of interest" description="Disordered" evidence="3">
    <location>
        <begin position="212"/>
        <end position="233"/>
    </location>
</feature>
<organism evidence="5 6">
    <name type="scientific">Polistes dominula</name>
    <name type="common">European paper wasp</name>
    <name type="synonym">Vespa dominula</name>
    <dbReference type="NCBI Taxonomy" id="743375"/>
    <lineage>
        <taxon>Eukaryota</taxon>
        <taxon>Metazoa</taxon>
        <taxon>Ecdysozoa</taxon>
        <taxon>Arthropoda</taxon>
        <taxon>Hexapoda</taxon>
        <taxon>Insecta</taxon>
        <taxon>Pterygota</taxon>
        <taxon>Neoptera</taxon>
        <taxon>Endopterygota</taxon>
        <taxon>Hymenoptera</taxon>
        <taxon>Apocrita</taxon>
        <taxon>Aculeata</taxon>
        <taxon>Vespoidea</taxon>
        <taxon>Vespidae</taxon>
        <taxon>Polistinae</taxon>
        <taxon>Polistini</taxon>
        <taxon>Polistes</taxon>
    </lineage>
</organism>
<feature type="domain" description="RRM" evidence="4">
    <location>
        <begin position="8"/>
        <end position="82"/>
    </location>
</feature>
<evidence type="ECO:0000256" key="2">
    <source>
        <dbReference type="PROSITE-ProRule" id="PRU00176"/>
    </source>
</evidence>
<dbReference type="SMART" id="SM00360">
    <property type="entry name" value="RRM"/>
    <property type="match status" value="1"/>
</dbReference>
<dbReference type="PROSITE" id="PS50102">
    <property type="entry name" value="RRM"/>
    <property type="match status" value="2"/>
</dbReference>
<gene>
    <name evidence="6" type="primary">LOC107071292</name>
</gene>
<dbReference type="Proteomes" id="UP000694924">
    <property type="component" value="Unplaced"/>
</dbReference>
<dbReference type="GeneID" id="107071292"/>
<dbReference type="PANTHER" id="PTHR16105:SF0">
    <property type="entry name" value="RNA-BINDING REGION-CONTAINING PROTEIN 3"/>
    <property type="match status" value="1"/>
</dbReference>
<dbReference type="Gene3D" id="3.30.70.330">
    <property type="match status" value="2"/>
</dbReference>
<keyword evidence="5" id="KW-1185">Reference proteome</keyword>